<dbReference type="STRING" id="252246.SAMN05421799_101290"/>
<protein>
    <submittedName>
        <fullName evidence="2">Cupin domain-containing protein</fullName>
    </submittedName>
</protein>
<dbReference type="OrthoDB" id="5243866at2"/>
<proteinExistence type="predicted"/>
<dbReference type="Proteomes" id="UP000186156">
    <property type="component" value="Unassembled WGS sequence"/>
</dbReference>
<reference evidence="3" key="1">
    <citation type="submission" date="2017-01" db="EMBL/GenBank/DDBJ databases">
        <authorList>
            <person name="Varghese N."/>
            <person name="Submissions S."/>
        </authorList>
    </citation>
    <scope>NUCLEOTIDE SEQUENCE [LARGE SCALE GENOMIC DNA]</scope>
    <source>
        <strain evidence="3">DSM 16176</strain>
    </source>
</reference>
<dbReference type="RefSeq" id="WP_076344310.1">
    <property type="nucleotide sequence ID" value="NZ_FTOO01000001.1"/>
</dbReference>
<evidence type="ECO:0000313" key="2">
    <source>
        <dbReference type="EMBL" id="SIS55279.1"/>
    </source>
</evidence>
<gene>
    <name evidence="2" type="ORF">SAMN05421799_101290</name>
</gene>
<evidence type="ECO:0000259" key="1">
    <source>
        <dbReference type="Pfam" id="PF07883"/>
    </source>
</evidence>
<dbReference type="Gene3D" id="2.60.120.10">
    <property type="entry name" value="Jelly Rolls"/>
    <property type="match status" value="1"/>
</dbReference>
<dbReference type="InterPro" id="IPR011051">
    <property type="entry name" value="RmlC_Cupin_sf"/>
</dbReference>
<dbReference type="SUPFAM" id="SSF51182">
    <property type="entry name" value="RmlC-like cupins"/>
    <property type="match status" value="1"/>
</dbReference>
<dbReference type="Pfam" id="PF07883">
    <property type="entry name" value="Cupin_2"/>
    <property type="match status" value="1"/>
</dbReference>
<dbReference type="InterPro" id="IPR013096">
    <property type="entry name" value="Cupin_2"/>
</dbReference>
<organism evidence="2 3">
    <name type="scientific">Alicyclobacillus vulcanalis</name>
    <dbReference type="NCBI Taxonomy" id="252246"/>
    <lineage>
        <taxon>Bacteria</taxon>
        <taxon>Bacillati</taxon>
        <taxon>Bacillota</taxon>
        <taxon>Bacilli</taxon>
        <taxon>Bacillales</taxon>
        <taxon>Alicyclobacillaceae</taxon>
        <taxon>Alicyclobacillus</taxon>
    </lineage>
</organism>
<sequence>MKIQEGGTERLRALFTCGAHRVTQLTLRAGEGLPEHRSPHHLFLCVWSGELEWIVGDERVRLSRGECTSLAPGRPHAVSAIENSTALLVLFADGSDVDKS</sequence>
<feature type="domain" description="Cupin type-2" evidence="1">
    <location>
        <begin position="26"/>
        <end position="88"/>
    </location>
</feature>
<dbReference type="EMBL" id="FTOO01000001">
    <property type="protein sequence ID" value="SIS55279.1"/>
    <property type="molecule type" value="Genomic_DNA"/>
</dbReference>
<dbReference type="InterPro" id="IPR014710">
    <property type="entry name" value="RmlC-like_jellyroll"/>
</dbReference>
<dbReference type="AlphaFoldDB" id="A0A1N7K111"/>
<name>A0A1N7K111_9BACL</name>
<accession>A0A1N7K111</accession>
<keyword evidence="3" id="KW-1185">Reference proteome</keyword>
<evidence type="ECO:0000313" key="3">
    <source>
        <dbReference type="Proteomes" id="UP000186156"/>
    </source>
</evidence>